<dbReference type="InterPro" id="IPR045621">
    <property type="entry name" value="BPD_transp_1_N"/>
</dbReference>
<feature type="transmembrane region" description="Helical" evidence="7">
    <location>
        <begin position="140"/>
        <end position="167"/>
    </location>
</feature>
<feature type="transmembrane region" description="Helical" evidence="7">
    <location>
        <begin position="179"/>
        <end position="199"/>
    </location>
</feature>
<dbReference type="Pfam" id="PF19300">
    <property type="entry name" value="BPD_transp_1_N"/>
    <property type="match status" value="1"/>
</dbReference>
<keyword evidence="4 7" id="KW-0812">Transmembrane</keyword>
<name>A0ABT6L577_9MYCO</name>
<keyword evidence="3" id="KW-1003">Cell membrane</keyword>
<sequence length="319" mass="33116">MNASISLSWVVKRVIALVVTLAVGSLLIYGAMFLSPGDPATLLVGGSKPSPEALAAARAEFHLDEPFWQSYVRWLGGAVHGDFGISLINRAPVGEMVASRLGTTVFLVAYASVFIVIGGVVLGVLAGWRGGRTATAMTTVTTVLMAAPTFAVAVILIAVFASGLGWFPVFGGGAGFLDQLWHLTLPAASLGFAWIAYVANITQEAVRREMTSEHVETARSRGIAESSIIWRHVVRNASGPIVAVNGLSIAGIFAATSVAEQAFGVSGIGSLLVQSAARQDIVTVQAVTLIMITAFVVVNTVVDMLSAILDPRLAGGVAA</sequence>
<evidence type="ECO:0000256" key="6">
    <source>
        <dbReference type="ARBA" id="ARBA00023136"/>
    </source>
</evidence>
<evidence type="ECO:0000256" key="5">
    <source>
        <dbReference type="ARBA" id="ARBA00022989"/>
    </source>
</evidence>
<evidence type="ECO:0000313" key="9">
    <source>
        <dbReference type="EMBL" id="MDH6197342.1"/>
    </source>
</evidence>
<evidence type="ECO:0000256" key="3">
    <source>
        <dbReference type="ARBA" id="ARBA00022475"/>
    </source>
</evidence>
<evidence type="ECO:0000259" key="8">
    <source>
        <dbReference type="PROSITE" id="PS50928"/>
    </source>
</evidence>
<evidence type="ECO:0000256" key="1">
    <source>
        <dbReference type="ARBA" id="ARBA00004651"/>
    </source>
</evidence>
<comment type="similarity">
    <text evidence="7">Belongs to the binding-protein-dependent transport system permease family.</text>
</comment>
<reference evidence="9 10" key="1">
    <citation type="submission" date="2023-04" db="EMBL/GenBank/DDBJ databases">
        <title>Forest soil microbial communities from Buena Vista Peninsula, Colon Province, Panama.</title>
        <authorList>
            <person name="Bouskill N."/>
        </authorList>
    </citation>
    <scope>NUCLEOTIDE SEQUENCE [LARGE SCALE GENOMIC DNA]</scope>
    <source>
        <strain evidence="9 10">AC80</strain>
    </source>
</reference>
<dbReference type="Pfam" id="PF00528">
    <property type="entry name" value="BPD_transp_1"/>
    <property type="match status" value="1"/>
</dbReference>
<keyword evidence="2 7" id="KW-0813">Transport</keyword>
<evidence type="ECO:0000256" key="7">
    <source>
        <dbReference type="RuleBase" id="RU363032"/>
    </source>
</evidence>
<gene>
    <name evidence="9" type="ORF">M2272_003995</name>
</gene>
<keyword evidence="10" id="KW-1185">Reference proteome</keyword>
<accession>A0ABT6L577</accession>
<dbReference type="PANTHER" id="PTHR43163:SF6">
    <property type="entry name" value="DIPEPTIDE TRANSPORT SYSTEM PERMEASE PROTEIN DPPB-RELATED"/>
    <property type="match status" value="1"/>
</dbReference>
<protein>
    <submittedName>
        <fullName evidence="9">Peptide/nickel transport system permease protein</fullName>
    </submittedName>
</protein>
<dbReference type="Gene3D" id="1.10.3720.10">
    <property type="entry name" value="MetI-like"/>
    <property type="match status" value="1"/>
</dbReference>
<feature type="domain" description="ABC transmembrane type-1" evidence="8">
    <location>
        <begin position="101"/>
        <end position="302"/>
    </location>
</feature>
<keyword evidence="5 7" id="KW-1133">Transmembrane helix</keyword>
<dbReference type="CDD" id="cd06261">
    <property type="entry name" value="TM_PBP2"/>
    <property type="match status" value="1"/>
</dbReference>
<evidence type="ECO:0000256" key="4">
    <source>
        <dbReference type="ARBA" id="ARBA00022692"/>
    </source>
</evidence>
<dbReference type="Proteomes" id="UP001160130">
    <property type="component" value="Unassembled WGS sequence"/>
</dbReference>
<keyword evidence="6 7" id="KW-0472">Membrane</keyword>
<comment type="subcellular location">
    <subcellularLocation>
        <location evidence="1 7">Cell membrane</location>
        <topology evidence="1 7">Multi-pass membrane protein</topology>
    </subcellularLocation>
</comment>
<dbReference type="InterPro" id="IPR000515">
    <property type="entry name" value="MetI-like"/>
</dbReference>
<dbReference type="EMBL" id="JARXVE010000006">
    <property type="protein sequence ID" value="MDH6197342.1"/>
    <property type="molecule type" value="Genomic_DNA"/>
</dbReference>
<organism evidence="9 10">
    <name type="scientific">Mycolicibacterium frederiksbergense</name>
    <dbReference type="NCBI Taxonomy" id="117567"/>
    <lineage>
        <taxon>Bacteria</taxon>
        <taxon>Bacillati</taxon>
        <taxon>Actinomycetota</taxon>
        <taxon>Actinomycetes</taxon>
        <taxon>Mycobacteriales</taxon>
        <taxon>Mycobacteriaceae</taxon>
        <taxon>Mycolicibacterium</taxon>
    </lineage>
</organism>
<feature type="transmembrane region" description="Helical" evidence="7">
    <location>
        <begin position="281"/>
        <end position="302"/>
    </location>
</feature>
<dbReference type="PANTHER" id="PTHR43163">
    <property type="entry name" value="DIPEPTIDE TRANSPORT SYSTEM PERMEASE PROTEIN DPPB-RELATED"/>
    <property type="match status" value="1"/>
</dbReference>
<comment type="caution">
    <text evidence="9">The sequence shown here is derived from an EMBL/GenBank/DDBJ whole genome shotgun (WGS) entry which is preliminary data.</text>
</comment>
<proteinExistence type="inferred from homology"/>
<feature type="transmembrane region" description="Helical" evidence="7">
    <location>
        <begin position="105"/>
        <end position="128"/>
    </location>
</feature>
<evidence type="ECO:0000313" key="10">
    <source>
        <dbReference type="Proteomes" id="UP001160130"/>
    </source>
</evidence>
<dbReference type="InterPro" id="IPR035906">
    <property type="entry name" value="MetI-like_sf"/>
</dbReference>
<feature type="transmembrane region" description="Helical" evidence="7">
    <location>
        <begin position="14"/>
        <end position="34"/>
    </location>
</feature>
<dbReference type="SUPFAM" id="SSF161098">
    <property type="entry name" value="MetI-like"/>
    <property type="match status" value="1"/>
</dbReference>
<dbReference type="PROSITE" id="PS50928">
    <property type="entry name" value="ABC_TM1"/>
    <property type="match status" value="1"/>
</dbReference>
<dbReference type="RefSeq" id="WP_280833938.1">
    <property type="nucleotide sequence ID" value="NZ_JARXVE010000006.1"/>
</dbReference>
<evidence type="ECO:0000256" key="2">
    <source>
        <dbReference type="ARBA" id="ARBA00022448"/>
    </source>
</evidence>